<dbReference type="GO" id="GO:0006139">
    <property type="term" value="P:nucleobase-containing compound metabolic process"/>
    <property type="evidence" value="ECO:0007669"/>
    <property type="project" value="InterPro"/>
</dbReference>
<keyword evidence="3" id="KW-1185">Reference proteome</keyword>
<dbReference type="SUPFAM" id="SSF53098">
    <property type="entry name" value="Ribonuclease H-like"/>
    <property type="match status" value="1"/>
</dbReference>
<organism evidence="2 3">
    <name type="scientific">Armatimonas rosea</name>
    <dbReference type="NCBI Taxonomy" id="685828"/>
    <lineage>
        <taxon>Bacteria</taxon>
        <taxon>Bacillati</taxon>
        <taxon>Armatimonadota</taxon>
        <taxon>Armatimonadia</taxon>
        <taxon>Armatimonadales</taxon>
        <taxon>Armatimonadaceae</taxon>
        <taxon>Armatimonas</taxon>
    </lineage>
</organism>
<feature type="domain" description="YqgF/RNase H-like" evidence="1">
    <location>
        <begin position="1"/>
        <end position="80"/>
    </location>
</feature>
<protein>
    <submittedName>
        <fullName evidence="2">RNase H-fold protein (Predicted Holliday junction resolvase)</fullName>
    </submittedName>
</protein>
<dbReference type="InterPro" id="IPR006641">
    <property type="entry name" value="YqgF/RNaseH-like_dom"/>
</dbReference>
<dbReference type="AlphaFoldDB" id="A0A7W9W8W9"/>
<sequence>MRVLAIDPGSAKCGVAVVEPGQLLHREIVARDQLLVRVAALRAQLTPDVIVLGDGTQSGALLTALPEARLVKEAYTSQRARERLRRSLPWWRRVLPLSAPYDDLVAVILAEDWLAQQESPCESPNSPA</sequence>
<name>A0A7W9W8W9_ARMRO</name>
<evidence type="ECO:0000313" key="2">
    <source>
        <dbReference type="EMBL" id="MBB6053193.1"/>
    </source>
</evidence>
<dbReference type="InterPro" id="IPR012337">
    <property type="entry name" value="RNaseH-like_sf"/>
</dbReference>
<dbReference type="RefSeq" id="WP_184203240.1">
    <property type="nucleotide sequence ID" value="NZ_JACHGW010000005.1"/>
</dbReference>
<evidence type="ECO:0000259" key="1">
    <source>
        <dbReference type="SMART" id="SM00732"/>
    </source>
</evidence>
<comment type="caution">
    <text evidence="2">The sequence shown here is derived from an EMBL/GenBank/DDBJ whole genome shotgun (WGS) entry which is preliminary data.</text>
</comment>
<dbReference type="EMBL" id="JACHGW010000005">
    <property type="protein sequence ID" value="MBB6053193.1"/>
    <property type="molecule type" value="Genomic_DNA"/>
</dbReference>
<dbReference type="SMART" id="SM00732">
    <property type="entry name" value="YqgFc"/>
    <property type="match status" value="1"/>
</dbReference>
<gene>
    <name evidence="2" type="ORF">HNQ39_005025</name>
</gene>
<accession>A0A7W9W8W9</accession>
<reference evidence="2 3" key="1">
    <citation type="submission" date="2020-08" db="EMBL/GenBank/DDBJ databases">
        <title>Genomic Encyclopedia of Type Strains, Phase IV (KMG-IV): sequencing the most valuable type-strain genomes for metagenomic binning, comparative biology and taxonomic classification.</title>
        <authorList>
            <person name="Goeker M."/>
        </authorList>
    </citation>
    <scope>NUCLEOTIDE SEQUENCE [LARGE SCALE GENOMIC DNA]</scope>
    <source>
        <strain evidence="2 3">DSM 23562</strain>
    </source>
</reference>
<proteinExistence type="predicted"/>
<dbReference type="Proteomes" id="UP000520814">
    <property type="component" value="Unassembled WGS sequence"/>
</dbReference>
<evidence type="ECO:0000313" key="3">
    <source>
        <dbReference type="Proteomes" id="UP000520814"/>
    </source>
</evidence>